<dbReference type="InterPro" id="IPR025110">
    <property type="entry name" value="AMP-bd_C"/>
</dbReference>
<dbReference type="InterPro" id="IPR020845">
    <property type="entry name" value="AMP-binding_CS"/>
</dbReference>
<dbReference type="SUPFAM" id="SSF56801">
    <property type="entry name" value="Acetyl-CoA synthetase-like"/>
    <property type="match status" value="1"/>
</dbReference>
<comment type="similarity">
    <text evidence="1">Belongs to the ATP-dependent AMP-binding enzyme family.</text>
</comment>
<keyword evidence="2" id="KW-0436">Ligase</keyword>
<feature type="domain" description="AMP-dependent synthetase/ligase" evidence="3">
    <location>
        <begin position="73"/>
        <end position="456"/>
    </location>
</feature>
<gene>
    <name evidence="5" type="ORF">Q8F55_008398</name>
</gene>
<protein>
    <recommendedName>
        <fullName evidence="7">AMP-dependent synthetase/ligase domain-containing protein</fullName>
    </recommendedName>
</protein>
<evidence type="ECO:0000256" key="1">
    <source>
        <dbReference type="ARBA" id="ARBA00006432"/>
    </source>
</evidence>
<dbReference type="PANTHER" id="PTHR43201">
    <property type="entry name" value="ACYL-COA SYNTHETASE"/>
    <property type="match status" value="1"/>
</dbReference>
<dbReference type="Proteomes" id="UP001565368">
    <property type="component" value="Unassembled WGS sequence"/>
</dbReference>
<dbReference type="EMBL" id="JBBXJM010000006">
    <property type="protein sequence ID" value="KAL1406692.1"/>
    <property type="molecule type" value="Genomic_DNA"/>
</dbReference>
<proteinExistence type="inferred from homology"/>
<sequence>MATDTTKKQLSIQECDALLTSPGTIFEMEERVLGGRRQKTWKHTPPTFRSFLSATLPRWAADGREMVSEPVPEPAAYYARRRVSYAEVYARALALAAWLRERGVRAGTRVAIGGMNSADWIVAFVAVNLVGGCAVLLNSTLQPEVQAHCLTLTRPALILAEPKYAEVIAPLASGLAAKGVGRIYSWGHVYHLPGEVQDAVGDITHVDPSPEAIAAVERGDDLGGYGPESDGIIYFTSGTTSMPKGVMLTQHQCLVHVLAGSIPGARARLRAGEPLASALAVAEPPPVQPVMLLAVPLFHVTGSLGWLVRAFVVGARMVFMRRWNVEDAAALMAAEKVGFFGGVPAIATAIIQSNLLPADHIIEGITYGGAPPPQRLAADIAKRFTGASAQHAYGMIETAGLHTGVAGQDYLDRPEAVGLAVPTAEIRVVDPVTKQPLPPGEMGLLECRGSNIMKEYIDNPKATREAINDDGWLNTGDMASIDAEGYLYIRDRAKDVIIRGGENIASAEVENAVYLDGRVAEAAAVPVPCERMGERVAVAVSLAPGATATAEEIQAAVRPRLRHVAHPAIVVIWPEPLPRNANRKILKADIKKVVHGHWDAQGRQEARAKL</sequence>
<evidence type="ECO:0000313" key="6">
    <source>
        <dbReference type="Proteomes" id="UP001565368"/>
    </source>
</evidence>
<accession>A0ABR3PW48</accession>
<dbReference type="Gene3D" id="3.40.50.12780">
    <property type="entry name" value="N-terminal domain of ligase-like"/>
    <property type="match status" value="1"/>
</dbReference>
<dbReference type="PROSITE" id="PS00455">
    <property type="entry name" value="AMP_BINDING"/>
    <property type="match status" value="1"/>
</dbReference>
<feature type="domain" description="AMP-binding enzyme C-terminal" evidence="4">
    <location>
        <begin position="508"/>
        <end position="584"/>
    </location>
</feature>
<dbReference type="InterPro" id="IPR000873">
    <property type="entry name" value="AMP-dep_synth/lig_dom"/>
</dbReference>
<dbReference type="Pfam" id="PF13193">
    <property type="entry name" value="AMP-binding_C"/>
    <property type="match status" value="1"/>
</dbReference>
<reference evidence="5 6" key="1">
    <citation type="submission" date="2023-08" db="EMBL/GenBank/DDBJ databases">
        <title>Annotated Genome Sequence of Vanrija albida AlHP1.</title>
        <authorList>
            <person name="Herzog R."/>
        </authorList>
    </citation>
    <scope>NUCLEOTIDE SEQUENCE [LARGE SCALE GENOMIC DNA]</scope>
    <source>
        <strain evidence="5 6">AlHP1</strain>
    </source>
</reference>
<comment type="caution">
    <text evidence="5">The sequence shown here is derived from an EMBL/GenBank/DDBJ whole genome shotgun (WGS) entry which is preliminary data.</text>
</comment>
<dbReference type="Gene3D" id="3.30.300.30">
    <property type="match status" value="1"/>
</dbReference>
<dbReference type="GeneID" id="95989441"/>
<dbReference type="InterPro" id="IPR045851">
    <property type="entry name" value="AMP-bd_C_sf"/>
</dbReference>
<keyword evidence="6" id="KW-1185">Reference proteome</keyword>
<dbReference type="RefSeq" id="XP_069206636.1">
    <property type="nucleotide sequence ID" value="XM_069356795.1"/>
</dbReference>
<evidence type="ECO:0000256" key="2">
    <source>
        <dbReference type="ARBA" id="ARBA00022598"/>
    </source>
</evidence>
<evidence type="ECO:0000259" key="3">
    <source>
        <dbReference type="Pfam" id="PF00501"/>
    </source>
</evidence>
<name>A0ABR3PW48_9TREE</name>
<dbReference type="PANTHER" id="PTHR43201:SF5">
    <property type="entry name" value="MEDIUM-CHAIN ACYL-COA LIGASE ACSF2, MITOCHONDRIAL"/>
    <property type="match status" value="1"/>
</dbReference>
<evidence type="ECO:0000313" key="5">
    <source>
        <dbReference type="EMBL" id="KAL1406692.1"/>
    </source>
</evidence>
<dbReference type="InterPro" id="IPR042099">
    <property type="entry name" value="ANL_N_sf"/>
</dbReference>
<dbReference type="Pfam" id="PF00501">
    <property type="entry name" value="AMP-binding"/>
    <property type="match status" value="1"/>
</dbReference>
<evidence type="ECO:0008006" key="7">
    <source>
        <dbReference type="Google" id="ProtNLM"/>
    </source>
</evidence>
<organism evidence="5 6">
    <name type="scientific">Vanrija albida</name>
    <dbReference type="NCBI Taxonomy" id="181172"/>
    <lineage>
        <taxon>Eukaryota</taxon>
        <taxon>Fungi</taxon>
        <taxon>Dikarya</taxon>
        <taxon>Basidiomycota</taxon>
        <taxon>Agaricomycotina</taxon>
        <taxon>Tremellomycetes</taxon>
        <taxon>Trichosporonales</taxon>
        <taxon>Trichosporonaceae</taxon>
        <taxon>Vanrija</taxon>
    </lineage>
</organism>
<evidence type="ECO:0000259" key="4">
    <source>
        <dbReference type="Pfam" id="PF13193"/>
    </source>
</evidence>